<dbReference type="InterPro" id="IPR002676">
    <property type="entry name" value="RimM_N"/>
</dbReference>
<sequence length="175" mass="18688">MRERYRVIARVEKTHGRRGEVVTVPVHGLPSLMREGLKVAVVPPQLKGSRWHTVEEATDDGRAGQLVSFADVTTIDGAQGLVGRYVLASRKDLPDDFELRNVELLVGRQVSDEGLGLSGTIAEVMVGPANDVWAIDVAGEGELLLPVIDQVVGEVPEKGAIPVNAAGFYQGGAGR</sequence>
<feature type="domain" description="RimM N-terminal" evidence="1">
    <location>
        <begin position="7"/>
        <end position="91"/>
    </location>
</feature>
<evidence type="ECO:0000313" key="3">
    <source>
        <dbReference type="Proteomes" id="UP001478817"/>
    </source>
</evidence>
<gene>
    <name evidence="2" type="ORF">AAAT05_01180</name>
</gene>
<dbReference type="InterPro" id="IPR009000">
    <property type="entry name" value="Transl_B-barrel_sf"/>
</dbReference>
<reference evidence="2 3" key="1">
    <citation type="submission" date="2024-04" db="EMBL/GenBank/DDBJ databases">
        <title>Human intestinal bacterial collection.</title>
        <authorList>
            <person name="Pauvert C."/>
            <person name="Hitch T.C.A."/>
            <person name="Clavel T."/>
        </authorList>
    </citation>
    <scope>NUCLEOTIDE SEQUENCE [LARGE SCALE GENOMIC DNA]</scope>
    <source>
        <strain evidence="2 3">CLA-AA-H197</strain>
    </source>
</reference>
<dbReference type="SUPFAM" id="SSF50447">
    <property type="entry name" value="Translation proteins"/>
    <property type="match status" value="1"/>
</dbReference>
<evidence type="ECO:0000313" key="2">
    <source>
        <dbReference type="EMBL" id="MEQ2636967.1"/>
    </source>
</evidence>
<dbReference type="Proteomes" id="UP001478817">
    <property type="component" value="Unassembled WGS sequence"/>
</dbReference>
<accession>A0ABV1IDJ2</accession>
<dbReference type="InterPro" id="IPR011033">
    <property type="entry name" value="PRC_barrel-like_sf"/>
</dbReference>
<proteinExistence type="predicted"/>
<protein>
    <submittedName>
        <fullName evidence="2">16S rRNA processing protein RimM</fullName>
    </submittedName>
</protein>
<dbReference type="Pfam" id="PF01782">
    <property type="entry name" value="RimM"/>
    <property type="match status" value="1"/>
</dbReference>
<dbReference type="RefSeq" id="WP_349181315.1">
    <property type="nucleotide sequence ID" value="NZ_JBBNGS010000002.1"/>
</dbReference>
<evidence type="ECO:0000259" key="1">
    <source>
        <dbReference type="Pfam" id="PF01782"/>
    </source>
</evidence>
<organism evidence="2 3">
    <name type="scientific">Paratractidigestivibacter faecalis</name>
    <dbReference type="NCBI Taxonomy" id="2292441"/>
    <lineage>
        <taxon>Bacteria</taxon>
        <taxon>Bacillati</taxon>
        <taxon>Actinomycetota</taxon>
        <taxon>Coriobacteriia</taxon>
        <taxon>Coriobacteriales</taxon>
        <taxon>Atopobiaceae</taxon>
        <taxon>Paratractidigestivibacter</taxon>
    </lineage>
</organism>
<comment type="caution">
    <text evidence="2">The sequence shown here is derived from an EMBL/GenBank/DDBJ whole genome shotgun (WGS) entry which is preliminary data.</text>
</comment>
<dbReference type="InterPro" id="IPR036976">
    <property type="entry name" value="RimM_N_sf"/>
</dbReference>
<name>A0ABV1IDJ2_9ACTN</name>
<dbReference type="SUPFAM" id="SSF50346">
    <property type="entry name" value="PRC-barrel domain"/>
    <property type="match status" value="1"/>
</dbReference>
<dbReference type="EMBL" id="JBBNGS010000002">
    <property type="protein sequence ID" value="MEQ2636967.1"/>
    <property type="molecule type" value="Genomic_DNA"/>
</dbReference>
<keyword evidence="3" id="KW-1185">Reference proteome</keyword>
<dbReference type="Gene3D" id="2.40.30.60">
    <property type="entry name" value="RimM"/>
    <property type="match status" value="1"/>
</dbReference>
<dbReference type="Gene3D" id="2.30.30.240">
    <property type="entry name" value="PRC-barrel domain"/>
    <property type="match status" value="1"/>
</dbReference>